<dbReference type="Pfam" id="PF04113">
    <property type="entry name" value="Gpi16"/>
    <property type="match status" value="1"/>
</dbReference>
<dbReference type="AlphaFoldDB" id="A0A1B7SHQ8"/>
<organism evidence="1 2">
    <name type="scientific">Ogataea polymorpha</name>
    <dbReference type="NCBI Taxonomy" id="460523"/>
    <lineage>
        <taxon>Eukaryota</taxon>
        <taxon>Fungi</taxon>
        <taxon>Dikarya</taxon>
        <taxon>Ascomycota</taxon>
        <taxon>Saccharomycotina</taxon>
        <taxon>Pichiomycetes</taxon>
        <taxon>Pichiales</taxon>
        <taxon>Pichiaceae</taxon>
        <taxon>Ogataea</taxon>
    </lineage>
</organism>
<dbReference type="GO" id="GO:0016255">
    <property type="term" value="P:attachment of GPI anchor to protein"/>
    <property type="evidence" value="ECO:0007669"/>
    <property type="project" value="EnsemblFungi"/>
</dbReference>
<dbReference type="EMBL" id="JAEUBD010000753">
    <property type="protein sequence ID" value="KAH3672539.1"/>
    <property type="molecule type" value="Genomic_DNA"/>
</dbReference>
<dbReference type="PANTHER" id="PTHR12959:SF11">
    <property type="entry name" value="GPI TRANSAMIDASE COMPONENT PIG-T"/>
    <property type="match status" value="1"/>
</dbReference>
<dbReference type="RefSeq" id="XP_018210975.1">
    <property type="nucleotide sequence ID" value="XM_018356643.1"/>
</dbReference>
<protein>
    <submittedName>
        <fullName evidence="1">Uncharacterized protein</fullName>
    </submittedName>
</protein>
<dbReference type="GO" id="GO:0042765">
    <property type="term" value="C:GPI-anchor transamidase complex"/>
    <property type="evidence" value="ECO:0007669"/>
    <property type="project" value="EnsemblFungi"/>
</dbReference>
<dbReference type="OrthoDB" id="331263at2759"/>
<dbReference type="Proteomes" id="UP000788993">
    <property type="component" value="Unassembled WGS sequence"/>
</dbReference>
<gene>
    <name evidence="1" type="ORF">OGATHE_002184</name>
</gene>
<reference evidence="1" key="2">
    <citation type="submission" date="2021-01" db="EMBL/GenBank/DDBJ databases">
        <authorList>
            <person name="Schikora-Tamarit M.A."/>
        </authorList>
    </citation>
    <scope>NUCLEOTIDE SEQUENCE</scope>
    <source>
        <strain evidence="1">NCAIM Y.01608</strain>
    </source>
</reference>
<evidence type="ECO:0000313" key="1">
    <source>
        <dbReference type="EMBL" id="KAH3672539.1"/>
    </source>
</evidence>
<sequence>MRELLLPVLLLCTLCRASVQYPYEESLEFRPLERNNLLASFNFKINSSEFELYEPEDKTFHYSTFSKLLGPILQDTNTRELHLRFSQGWYDPEVYGELPYQGKHSGGTGVELWAVVEGQNEETVFKDWIKLANCLSGLFCASLNFIDTSSTTYPVTVFQPTAPMLAQNVSFRNDLFLLRSALPREPVCTENLTPFLKLLPTKGKAGISSLLTGHKVFNSQWSSMSIDVTTHCSGTKCHYEMEQSINLILDVPMTLERNRMPIPKPTPGSQLKCDPTKPFDAFHCFPLDDISELEFSLADLFGKNIQGGALLASQPTKVCADLNLEYWSSEIQSQTKITPTLEDGKTCFAIEDTNEYNLLFKAKDTKKIKPLKSPPIFASRSLSGYSQDSGGFRIDLKNPTDEDSDIIIFESIPWFVRIYLHTLTLTINSTVTHVVADPQFDQYVKGIIYNPAIDRQKPSHLELLVSIPAHTKIKLSLEFDKAMLLYAEYPPDANHGFEIEPAVISVLDRNSHKVVYEMRTTTALLTLPTPDFSMPYNVIILTSTVMSLAFGSIFNLLTKKTVTEEEAELKLKESRITILRSRIKKCAQRIKSLIRRS</sequence>
<reference evidence="1" key="1">
    <citation type="journal article" date="2021" name="Open Biol.">
        <title>Shared evolutionary footprints suggest mitochondrial oxidative damage underlies multiple complex I losses in fungi.</title>
        <authorList>
            <person name="Schikora-Tamarit M.A."/>
            <person name="Marcet-Houben M."/>
            <person name="Nosek J."/>
            <person name="Gabaldon T."/>
        </authorList>
    </citation>
    <scope>NUCLEOTIDE SEQUENCE</scope>
    <source>
        <strain evidence="1">NCAIM Y.01608</strain>
    </source>
</reference>
<dbReference type="InterPro" id="IPR007245">
    <property type="entry name" value="PIG-T"/>
</dbReference>
<dbReference type="PANTHER" id="PTHR12959">
    <property type="entry name" value="GPI TRANSAMIDASE COMPONENT PIG-T-RELATED"/>
    <property type="match status" value="1"/>
</dbReference>
<comment type="caution">
    <text evidence="1">The sequence shown here is derived from an EMBL/GenBank/DDBJ whole genome shotgun (WGS) entry which is preliminary data.</text>
</comment>
<evidence type="ECO:0000313" key="2">
    <source>
        <dbReference type="Proteomes" id="UP000788993"/>
    </source>
</evidence>
<keyword evidence="2" id="KW-1185">Reference proteome</keyword>
<proteinExistence type="predicted"/>
<name>A0A1B7SHQ8_9ASCO</name>
<accession>A0A1B7SHQ8</accession>